<dbReference type="eggNOG" id="COG0177">
    <property type="taxonomic scope" value="Bacteria"/>
</dbReference>
<dbReference type="GO" id="GO:0006284">
    <property type="term" value="P:base-excision repair"/>
    <property type="evidence" value="ECO:0007669"/>
    <property type="project" value="InterPro"/>
</dbReference>
<name>M7NPV2_9BACT</name>
<organism evidence="2 3">
    <name type="scientific">Cesiribacter andamanensis AMV16</name>
    <dbReference type="NCBI Taxonomy" id="1279009"/>
    <lineage>
        <taxon>Bacteria</taxon>
        <taxon>Pseudomonadati</taxon>
        <taxon>Bacteroidota</taxon>
        <taxon>Cytophagia</taxon>
        <taxon>Cytophagales</taxon>
        <taxon>Cesiribacteraceae</taxon>
        <taxon>Cesiribacter</taxon>
    </lineage>
</organism>
<dbReference type="PIRSF" id="PIRSF001435">
    <property type="entry name" value="Nth"/>
    <property type="match status" value="1"/>
</dbReference>
<keyword evidence="2" id="KW-0378">Hydrolase</keyword>
<dbReference type="InterPro" id="IPR003265">
    <property type="entry name" value="HhH-GPD_domain"/>
</dbReference>
<dbReference type="Proteomes" id="UP000011910">
    <property type="component" value="Unassembled WGS sequence"/>
</dbReference>
<dbReference type="CDD" id="cd00056">
    <property type="entry name" value="ENDO3c"/>
    <property type="match status" value="1"/>
</dbReference>
<accession>M7NPV2</accession>
<dbReference type="InterPro" id="IPR011257">
    <property type="entry name" value="DNA_glycosylase"/>
</dbReference>
<sequence>MSPEEKLALSQQVLTAIYGPQRAGSSKTALHQLIATILSHRTDYASEKRAFDTLWSRYGSWEAIRDAPLADVIEAIAPARFPEVKGPYIQESLRQIIAERGDASVDFLKELSPEEALLWLKRLPGVGPKTASLVLLFNFRMPVLPVDTHVHRVSQRLGIIPAKTSAERAHVLLLEMLPKDPDVLFSFHKHFFWHGQRICTFLAPRCEACVLQSFCAYYHSRYSL</sequence>
<protein>
    <submittedName>
        <fullName evidence="2">Endonuclease III</fullName>
        <ecNumber evidence="2">4.2.99.18</ecNumber>
    </submittedName>
</protein>
<comment type="caution">
    <text evidence="2">The sequence shown here is derived from an EMBL/GenBank/DDBJ whole genome shotgun (WGS) entry which is preliminary data.</text>
</comment>
<dbReference type="InterPro" id="IPR023170">
    <property type="entry name" value="HhH_base_excis_C"/>
</dbReference>
<dbReference type="PANTHER" id="PTHR47203">
    <property type="match status" value="1"/>
</dbReference>
<dbReference type="PANTHER" id="PTHR47203:SF1">
    <property type="entry name" value="HYPOTHETICAL BASE EXCISION DNA REPAIR PROTEIN (EUROFUNG)"/>
    <property type="match status" value="1"/>
</dbReference>
<keyword evidence="3" id="KW-1185">Reference proteome</keyword>
<gene>
    <name evidence="2" type="primary">nth_2</name>
    <name evidence="2" type="ORF">ADICEAN_01078</name>
</gene>
<dbReference type="GO" id="GO:0140078">
    <property type="term" value="F:class I DNA-(apurinic or apyrimidinic site) endonuclease activity"/>
    <property type="evidence" value="ECO:0007669"/>
    <property type="project" value="UniProtKB-EC"/>
</dbReference>
<keyword evidence="2" id="KW-0255">Endonuclease</keyword>
<dbReference type="Gene3D" id="1.10.340.30">
    <property type="entry name" value="Hypothetical protein, domain 2"/>
    <property type="match status" value="1"/>
</dbReference>
<dbReference type="EC" id="4.2.99.18" evidence="2"/>
<dbReference type="AlphaFoldDB" id="M7NPV2"/>
<proteinExistence type="predicted"/>
<keyword evidence="2" id="KW-0540">Nuclease</keyword>
<evidence type="ECO:0000313" key="2">
    <source>
        <dbReference type="EMBL" id="EMR03740.1"/>
    </source>
</evidence>
<reference evidence="2 3" key="1">
    <citation type="journal article" date="2013" name="Genome Announc.">
        <title>Draft Genome Sequence of Cesiribacter andamanensis Strain AMV16T, Isolated from a Soil Sample from a Mud Volcano in the Andaman Islands, India.</title>
        <authorList>
            <person name="Shivaji S."/>
            <person name="Ara S."/>
            <person name="Begum Z."/>
            <person name="Srinivas T.N."/>
            <person name="Singh A."/>
            <person name="Kumar Pinnaka A."/>
        </authorList>
    </citation>
    <scope>NUCLEOTIDE SEQUENCE [LARGE SCALE GENOMIC DNA]</scope>
    <source>
        <strain evidence="2 3">AMV16</strain>
    </source>
</reference>
<dbReference type="OrthoDB" id="9800977at2"/>
<feature type="domain" description="HhH-GPD" evidence="1">
    <location>
        <begin position="38"/>
        <end position="197"/>
    </location>
</feature>
<evidence type="ECO:0000259" key="1">
    <source>
        <dbReference type="SMART" id="SM00478"/>
    </source>
</evidence>
<dbReference type="PATRIC" id="fig|1279009.4.peg.1094"/>
<dbReference type="RefSeq" id="WP_009194478.1">
    <property type="nucleotide sequence ID" value="NZ_AODQ01000018.1"/>
</dbReference>
<dbReference type="Pfam" id="PF00730">
    <property type="entry name" value="HhH-GPD"/>
    <property type="match status" value="1"/>
</dbReference>
<dbReference type="SUPFAM" id="SSF48150">
    <property type="entry name" value="DNA-glycosylase"/>
    <property type="match status" value="1"/>
</dbReference>
<evidence type="ECO:0000313" key="3">
    <source>
        <dbReference type="Proteomes" id="UP000011910"/>
    </source>
</evidence>
<dbReference type="Gene3D" id="1.10.1670.10">
    <property type="entry name" value="Helix-hairpin-Helix base-excision DNA repair enzymes (C-terminal)"/>
    <property type="match status" value="1"/>
</dbReference>
<dbReference type="SMART" id="SM00478">
    <property type="entry name" value="ENDO3c"/>
    <property type="match status" value="1"/>
</dbReference>
<keyword evidence="2" id="KW-0456">Lyase</keyword>
<dbReference type="EMBL" id="AODQ01000018">
    <property type="protein sequence ID" value="EMR03740.1"/>
    <property type="molecule type" value="Genomic_DNA"/>
</dbReference>
<dbReference type="STRING" id="1279009.ADICEAN_01078"/>